<comment type="caution">
    <text evidence="4">The sequence shown here is derived from an EMBL/GenBank/DDBJ whole genome shotgun (WGS) entry which is preliminary data.</text>
</comment>
<keyword evidence="1" id="KW-0472">Membrane</keyword>
<dbReference type="Pfam" id="PF18181">
    <property type="entry name" value="SLATT_1"/>
    <property type="match status" value="1"/>
</dbReference>
<dbReference type="InterPro" id="IPR041116">
    <property type="entry name" value="SLATT_3"/>
</dbReference>
<reference evidence="4" key="1">
    <citation type="submission" date="2023-07" db="EMBL/GenBank/DDBJ databases">
        <title>Sequencing the genomes of 1000 actinobacteria strains.</title>
        <authorList>
            <person name="Klenk H.-P."/>
        </authorList>
    </citation>
    <scope>NUCLEOTIDE SEQUENCE</scope>
    <source>
        <strain evidence="4">DSM 45977</strain>
    </source>
</reference>
<dbReference type="NCBIfam" id="NF033634">
    <property type="entry name" value="SLATT_1"/>
    <property type="match status" value="1"/>
</dbReference>
<accession>A0AAE4CRZ5</accession>
<dbReference type="AlphaFoldDB" id="A0AAE4CRZ5"/>
<gene>
    <name evidence="4" type="ORF">JOF55_004379</name>
</gene>
<sequence>MSTTEPSTTPALDHHDYPGLFQAADAASLRGQYSYLRAVRARLILSVLAATSAAITITIGVADIAAVGTALFFVSALGVDVLVLRGKPNEIWYQGRALAESTKSLTWRYVSGGTPFPRSLSTADTDQMFTERLGALHRDLAAVRLLPTRAAVLSERMRELRATSLPERQELYLIGRIQEQQSWYADKAVFHQRRANTYQALVLSFEVAGVAGALAKAFGVISFDLSGIIAAVLAAFAAWSATRQHTTTADAYIVASHDLALARERLRHCTDEHQWANAVADAEAAISREHSTWRSSHGE</sequence>
<dbReference type="Pfam" id="PF18184">
    <property type="entry name" value="SLATT_3"/>
    <property type="match status" value="1"/>
</dbReference>
<feature type="transmembrane region" description="Helical" evidence="1">
    <location>
        <begin position="197"/>
        <end position="215"/>
    </location>
</feature>
<keyword evidence="1" id="KW-0812">Transmembrane</keyword>
<organism evidence="4 5">
    <name type="scientific">Haloactinomyces albus</name>
    <dbReference type="NCBI Taxonomy" id="1352928"/>
    <lineage>
        <taxon>Bacteria</taxon>
        <taxon>Bacillati</taxon>
        <taxon>Actinomycetota</taxon>
        <taxon>Actinomycetes</taxon>
        <taxon>Actinopolysporales</taxon>
        <taxon>Actinopolysporaceae</taxon>
        <taxon>Haloactinomyces</taxon>
    </lineage>
</organism>
<feature type="domain" description="SMODS and SLOG-associating 2TM effector" evidence="3">
    <location>
        <begin position="18"/>
        <end position="169"/>
    </location>
</feature>
<feature type="transmembrane region" description="Helical" evidence="1">
    <location>
        <begin position="221"/>
        <end position="239"/>
    </location>
</feature>
<dbReference type="Proteomes" id="UP001180845">
    <property type="component" value="Unassembled WGS sequence"/>
</dbReference>
<evidence type="ECO:0008006" key="6">
    <source>
        <dbReference type="Google" id="ProtNLM"/>
    </source>
</evidence>
<feature type="transmembrane region" description="Helical" evidence="1">
    <location>
        <begin position="65"/>
        <end position="84"/>
    </location>
</feature>
<evidence type="ECO:0000256" key="1">
    <source>
        <dbReference type="SAM" id="Phobius"/>
    </source>
</evidence>
<feature type="domain" description="SMODS and SLOG-associating 2TM effector" evidence="2">
    <location>
        <begin position="172"/>
        <end position="293"/>
    </location>
</feature>
<evidence type="ECO:0000259" key="2">
    <source>
        <dbReference type="Pfam" id="PF18181"/>
    </source>
</evidence>
<name>A0AAE4CRZ5_9ACTN</name>
<protein>
    <recommendedName>
        <fullName evidence="6">SMODS and SLOG-associating 2TM effector domain-containing protein</fullName>
    </recommendedName>
</protein>
<dbReference type="EMBL" id="JAVDXW010000001">
    <property type="protein sequence ID" value="MDR7304198.1"/>
    <property type="molecule type" value="Genomic_DNA"/>
</dbReference>
<keyword evidence="1" id="KW-1133">Transmembrane helix</keyword>
<evidence type="ECO:0000313" key="5">
    <source>
        <dbReference type="Proteomes" id="UP001180845"/>
    </source>
</evidence>
<feature type="transmembrane region" description="Helical" evidence="1">
    <location>
        <begin position="39"/>
        <end position="59"/>
    </location>
</feature>
<evidence type="ECO:0000313" key="4">
    <source>
        <dbReference type="EMBL" id="MDR7304198.1"/>
    </source>
</evidence>
<proteinExistence type="predicted"/>
<dbReference type="RefSeq" id="WP_310277547.1">
    <property type="nucleotide sequence ID" value="NZ_JAVDXW010000001.1"/>
</dbReference>
<dbReference type="InterPro" id="IPR040884">
    <property type="entry name" value="SLATT_1"/>
</dbReference>
<keyword evidence="5" id="KW-1185">Reference proteome</keyword>
<dbReference type="NCBIfam" id="NF033610">
    <property type="entry name" value="SLATT_3"/>
    <property type="match status" value="1"/>
</dbReference>
<evidence type="ECO:0000259" key="3">
    <source>
        <dbReference type="Pfam" id="PF18184"/>
    </source>
</evidence>